<dbReference type="SUPFAM" id="SSF52540">
    <property type="entry name" value="P-loop containing nucleoside triphosphate hydrolases"/>
    <property type="match status" value="1"/>
</dbReference>
<evidence type="ECO:0000256" key="5">
    <source>
        <dbReference type="ARBA" id="ARBA00022840"/>
    </source>
</evidence>
<dbReference type="Pfam" id="PF00004">
    <property type="entry name" value="AAA"/>
    <property type="match status" value="1"/>
</dbReference>
<keyword evidence="8" id="KW-1185">Reference proteome</keyword>
<comment type="similarity">
    <text evidence="2">Belongs to the AAA ATPase family. RarA/MGS1/WRNIP1 subfamily.</text>
</comment>
<dbReference type="PANTHER" id="PTHR13779:SF7">
    <property type="entry name" value="ATPASE WRNIP1"/>
    <property type="match status" value="1"/>
</dbReference>
<name>A0ABS3ATB5_9BACT</name>
<dbReference type="Gene3D" id="1.10.8.60">
    <property type="match status" value="1"/>
</dbReference>
<dbReference type="InterPro" id="IPR003959">
    <property type="entry name" value="ATPase_AAA_core"/>
</dbReference>
<gene>
    <name evidence="7" type="ORF">JYU06_02345</name>
</gene>
<evidence type="ECO:0000256" key="3">
    <source>
        <dbReference type="ARBA" id="ARBA00020776"/>
    </source>
</evidence>
<dbReference type="SUPFAM" id="SSF48019">
    <property type="entry name" value="post-AAA+ oligomerization domain-like"/>
    <property type="match status" value="1"/>
</dbReference>
<evidence type="ECO:0000259" key="6">
    <source>
        <dbReference type="SMART" id="SM00382"/>
    </source>
</evidence>
<sequence length="440" mass="48929">MKTQRPLAERMRPQSLNDIVGQKDLLGKGKLLDSMLESGTLPSLILWGPPGTGKTTLARILARSTTAHFVYFSAVLSGVKEVRKIVAQAEKSLATEQRGTIFFIDEIHRFNKSQQDALLPHVESGLFTLIGATTENPSFQVIAPLLSRCRVLILESLSKKDLAIILDRALNDREHGLGKHGLTFASNSLEILSELADGDARNGLNTLDIAATIILHRMKTQSDTPGIITKEDIIEAAQQSLLRYDKGGEEHYNLISALHKSLRDSDPDGSLYWLYRMLESGEDPLYICRRLIRFASEDIGLSDPQALVHTMSCRDAYHTLGLPEGKLAIAQAVTYLATAPKSNSLYTAESKVRKCIHKSGSLPVPLHLRNAPTKLMKDLNYGKDYRYAHDCDGALVAQDHLPIGIQSEHFYTPSTRGYEALIKDRLQKWQAILQQRKNNV</sequence>
<dbReference type="SMART" id="SM00382">
    <property type="entry name" value="AAA"/>
    <property type="match status" value="1"/>
</dbReference>
<dbReference type="Pfam" id="PF16193">
    <property type="entry name" value="AAA_assoc_2"/>
    <property type="match status" value="1"/>
</dbReference>
<dbReference type="InterPro" id="IPR008921">
    <property type="entry name" value="DNA_pol3_clamp-load_cplx_C"/>
</dbReference>
<comment type="function">
    <text evidence="1">DNA-dependent ATPase that plays important roles in cellular responses to stalled DNA replication processes.</text>
</comment>
<accession>A0ABS3ATB5</accession>
<dbReference type="InterPro" id="IPR027417">
    <property type="entry name" value="P-loop_NTPase"/>
</dbReference>
<evidence type="ECO:0000256" key="1">
    <source>
        <dbReference type="ARBA" id="ARBA00002393"/>
    </source>
</evidence>
<dbReference type="PANTHER" id="PTHR13779">
    <property type="entry name" value="WERNER HELICASE-INTERACTING PROTEIN 1 FAMILY MEMBER"/>
    <property type="match status" value="1"/>
</dbReference>
<dbReference type="InterPro" id="IPR051314">
    <property type="entry name" value="AAA_ATPase_RarA/MGS1/WRNIP1"/>
</dbReference>
<dbReference type="Pfam" id="PF12002">
    <property type="entry name" value="MgsA_C"/>
    <property type="match status" value="1"/>
</dbReference>
<dbReference type="Gene3D" id="3.40.50.300">
    <property type="entry name" value="P-loop containing nucleotide triphosphate hydrolases"/>
    <property type="match status" value="1"/>
</dbReference>
<dbReference type="Proteomes" id="UP000717534">
    <property type="component" value="Unassembled WGS sequence"/>
</dbReference>
<comment type="caution">
    <text evidence="7">The sequence shown here is derived from an EMBL/GenBank/DDBJ whole genome shotgun (WGS) entry which is preliminary data.</text>
</comment>
<dbReference type="InterPro" id="IPR003593">
    <property type="entry name" value="AAA+_ATPase"/>
</dbReference>
<evidence type="ECO:0000256" key="4">
    <source>
        <dbReference type="ARBA" id="ARBA00022741"/>
    </source>
</evidence>
<evidence type="ECO:0000313" key="8">
    <source>
        <dbReference type="Proteomes" id="UP000717534"/>
    </source>
</evidence>
<dbReference type="EMBL" id="JAFITO010000011">
    <property type="protein sequence ID" value="MBN4068349.1"/>
    <property type="molecule type" value="Genomic_DNA"/>
</dbReference>
<evidence type="ECO:0000313" key="7">
    <source>
        <dbReference type="EMBL" id="MBN4068349.1"/>
    </source>
</evidence>
<dbReference type="CDD" id="cd18139">
    <property type="entry name" value="HLD_clamp_RarA"/>
    <property type="match status" value="1"/>
</dbReference>
<proteinExistence type="inferred from homology"/>
<dbReference type="CDD" id="cd00009">
    <property type="entry name" value="AAA"/>
    <property type="match status" value="1"/>
</dbReference>
<dbReference type="InterPro" id="IPR021886">
    <property type="entry name" value="MgsA_C"/>
</dbReference>
<reference evidence="7 8" key="1">
    <citation type="submission" date="2021-02" db="EMBL/GenBank/DDBJ databases">
        <title>Activity-based single-cell genomes from oceanic crustal fluid captures similar information to metagenomic and metatranscriptomic surveys with orders of magnitude less sampling.</title>
        <authorList>
            <person name="D'Angelo T.S."/>
            <person name="Orcutt B.N."/>
        </authorList>
    </citation>
    <scope>NUCLEOTIDE SEQUENCE [LARGE SCALE GENOMIC DNA]</scope>
    <source>
        <strain evidence="7">AH-315-G02</strain>
    </source>
</reference>
<organism evidence="7 8">
    <name type="scientific">Desulfotalea psychrophila</name>
    <dbReference type="NCBI Taxonomy" id="84980"/>
    <lineage>
        <taxon>Bacteria</taxon>
        <taxon>Pseudomonadati</taxon>
        <taxon>Thermodesulfobacteriota</taxon>
        <taxon>Desulfobulbia</taxon>
        <taxon>Desulfobulbales</taxon>
        <taxon>Desulfocapsaceae</taxon>
        <taxon>Desulfotalea</taxon>
    </lineage>
</organism>
<evidence type="ECO:0000256" key="2">
    <source>
        <dbReference type="ARBA" id="ARBA00008959"/>
    </source>
</evidence>
<dbReference type="Gene3D" id="1.20.272.10">
    <property type="match status" value="1"/>
</dbReference>
<feature type="domain" description="AAA+ ATPase" evidence="6">
    <location>
        <begin position="40"/>
        <end position="158"/>
    </location>
</feature>
<keyword evidence="4" id="KW-0547">Nucleotide-binding</keyword>
<dbReference type="InterPro" id="IPR032423">
    <property type="entry name" value="AAA_assoc_2"/>
</dbReference>
<dbReference type="Gene3D" id="1.10.3710.10">
    <property type="entry name" value="DNA polymerase III clamp loader subunits, C-terminal domain"/>
    <property type="match status" value="1"/>
</dbReference>
<protein>
    <recommendedName>
        <fullName evidence="3">Replication-associated recombination protein A</fullName>
    </recommendedName>
</protein>
<keyword evidence="5" id="KW-0067">ATP-binding</keyword>